<evidence type="ECO:0000313" key="3">
    <source>
        <dbReference type="Proteomes" id="UP000019146"/>
    </source>
</evidence>
<proteinExistence type="predicted"/>
<dbReference type="GeneID" id="69968975"/>
<feature type="transmembrane region" description="Helical" evidence="1">
    <location>
        <begin position="30"/>
        <end position="52"/>
    </location>
</feature>
<dbReference type="KEGG" id="bcai:K788_0002358"/>
<protein>
    <submittedName>
        <fullName evidence="2">Putative signal peptide transmembrane protein</fullName>
    </submittedName>
</protein>
<evidence type="ECO:0000313" key="2">
    <source>
        <dbReference type="EMBL" id="ALL64853.1"/>
    </source>
</evidence>
<dbReference type="Proteomes" id="UP000019146">
    <property type="component" value="Chromosome 1"/>
</dbReference>
<name>A0A0N7JTX8_9BURK</name>
<sequence>MPIVVALIALIAVIYGCVQAFHALSAQFGPGVAVGVAILFAALVLAALAWWWRRHKEVSANIRDGDWTHELKGEWGGVRLAAGKRLCDLQVAGVRGSYIFADLREAQPVREGERWQVKLDVKDAAHPEWRLPVRSEREARQWVRIFDLAMAQKL</sequence>
<reference evidence="2 3" key="1">
    <citation type="journal article" date="2014" name="Genome Announc.">
        <title>Draft Genome Sequence of the Haloacid-Degrading Burkholderia caribensis Strain MBA4.</title>
        <authorList>
            <person name="Pan Y."/>
            <person name="Kong K.F."/>
            <person name="Tsang J.S."/>
        </authorList>
    </citation>
    <scope>NUCLEOTIDE SEQUENCE [LARGE SCALE GENOMIC DNA]</scope>
    <source>
        <strain evidence="2 3">MBA4</strain>
    </source>
</reference>
<accession>A0A0N7JTX8</accession>
<organism evidence="2 3">
    <name type="scientific">Paraburkholderia caribensis MBA4</name>
    <dbReference type="NCBI Taxonomy" id="1323664"/>
    <lineage>
        <taxon>Bacteria</taxon>
        <taxon>Pseudomonadati</taxon>
        <taxon>Pseudomonadota</taxon>
        <taxon>Betaproteobacteria</taxon>
        <taxon>Burkholderiales</taxon>
        <taxon>Burkholderiaceae</taxon>
        <taxon>Paraburkholderia</taxon>
    </lineage>
</organism>
<dbReference type="EMBL" id="CP012746">
    <property type="protein sequence ID" value="ALL64853.1"/>
    <property type="molecule type" value="Genomic_DNA"/>
</dbReference>
<gene>
    <name evidence="2" type="ORF">K788_0002358</name>
</gene>
<keyword evidence="1" id="KW-1133">Transmembrane helix</keyword>
<keyword evidence="1 2" id="KW-0812">Transmembrane</keyword>
<keyword evidence="1" id="KW-0472">Membrane</keyword>
<evidence type="ECO:0000256" key="1">
    <source>
        <dbReference type="SAM" id="Phobius"/>
    </source>
</evidence>
<dbReference type="RefSeq" id="WP_036004548.1">
    <property type="nucleotide sequence ID" value="NZ_CP012746.1"/>
</dbReference>
<dbReference type="AlphaFoldDB" id="A0A0N7JTX8"/>